<protein>
    <recommendedName>
        <fullName evidence="9">ABC transporter domain-containing protein</fullName>
    </recommendedName>
</protein>
<evidence type="ECO:0000313" key="10">
    <source>
        <dbReference type="EMBL" id="KAF3452301.1"/>
    </source>
</evidence>
<keyword evidence="11" id="KW-1185">Reference proteome</keyword>
<evidence type="ECO:0000313" key="11">
    <source>
        <dbReference type="Proteomes" id="UP000796880"/>
    </source>
</evidence>
<keyword evidence="4" id="KW-0547">Nucleotide-binding</keyword>
<evidence type="ECO:0000256" key="1">
    <source>
        <dbReference type="ARBA" id="ARBA00004141"/>
    </source>
</evidence>
<evidence type="ECO:0000259" key="9">
    <source>
        <dbReference type="PROSITE" id="PS50893"/>
    </source>
</evidence>
<comment type="caution">
    <text evidence="10">The sequence shown here is derived from an EMBL/GenBank/DDBJ whole genome shotgun (WGS) entry which is preliminary data.</text>
</comment>
<organism evidence="10 11">
    <name type="scientific">Rhamnella rubrinervis</name>
    <dbReference type="NCBI Taxonomy" id="2594499"/>
    <lineage>
        <taxon>Eukaryota</taxon>
        <taxon>Viridiplantae</taxon>
        <taxon>Streptophyta</taxon>
        <taxon>Embryophyta</taxon>
        <taxon>Tracheophyta</taxon>
        <taxon>Spermatophyta</taxon>
        <taxon>Magnoliopsida</taxon>
        <taxon>eudicotyledons</taxon>
        <taxon>Gunneridae</taxon>
        <taxon>Pentapetalae</taxon>
        <taxon>rosids</taxon>
        <taxon>fabids</taxon>
        <taxon>Rosales</taxon>
        <taxon>Rhamnaceae</taxon>
        <taxon>rhamnoid group</taxon>
        <taxon>Rhamneae</taxon>
        <taxon>Rhamnella</taxon>
    </lineage>
</organism>
<dbReference type="OrthoDB" id="66620at2759"/>
<keyword evidence="6 8" id="KW-1133">Transmembrane helix</keyword>
<sequence>MASSCFHQPSNINGEDDSVIFLSTSSTSHEEESTTSLSSSSFYHSPPPHHHSNTSYKLTVTNLSYTLCSNWSSTPSSFFHHLVQKPKPISILKSVSFVAKSSEILAVVGPSGTGKSTLLRIISGRVEESHFDPNTISVNDRLVTSPAQLRKICGFVAQEDNLLPLLTVKETLMFSAKFRLKEMRDKEREARVESLMQELGLVHVAESFIGDEEKRGISGGERKRVSIGVDMIHDPPVLLLDEPTSGLDSTSALQVIELLSSMSKAKQRTVILSIHQPSYRILQYISTFLILSCGSVVHYGSLESLEETISQTLGLQIPMQLNAVEFSMEIVRTLEDYSSYSKTHFQTTQSYTLWSSEEDQIGRFQQHNDDLKMGTSSVSNPLSEIMFLCSRFWKIIYRTKQLFLARTMQAIVGGFGLGSVYIKVRRDEGGVAERLGLFAFSLSFLLSSTVEALPIYLQERRVLMKEASRGAYRISSYMIANTIVFLPFLFIVALLFAVPVYWLVGLNPSIAAFTFFTFVVWLIVLMASSLVLFLSAVSPDFISGNSLICTVLGAFFLFSGYFIPKESIPKYWLFMYYVSLYRYPLDCLLTNEYWSVRNECFSWENSQCVLTGKDILKSRGLEGDPRWINVGIMLGFFVFYRVLCWIILCRSVSKTTI</sequence>
<dbReference type="SMART" id="SM00382">
    <property type="entry name" value="AAA"/>
    <property type="match status" value="1"/>
</dbReference>
<comment type="subcellular location">
    <subcellularLocation>
        <location evidence="1">Membrane</location>
        <topology evidence="1">Multi-pass membrane protein</topology>
    </subcellularLocation>
</comment>
<dbReference type="Pfam" id="PF00005">
    <property type="entry name" value="ABC_tran"/>
    <property type="match status" value="1"/>
</dbReference>
<dbReference type="Proteomes" id="UP000796880">
    <property type="component" value="Unassembled WGS sequence"/>
</dbReference>
<proteinExistence type="predicted"/>
<dbReference type="Pfam" id="PF01061">
    <property type="entry name" value="ABC2_membrane"/>
    <property type="match status" value="1"/>
</dbReference>
<feature type="transmembrane region" description="Helical" evidence="8">
    <location>
        <begin position="478"/>
        <end position="504"/>
    </location>
</feature>
<dbReference type="InterPro" id="IPR027417">
    <property type="entry name" value="P-loop_NTPase"/>
</dbReference>
<feature type="domain" description="ABC transporter" evidence="9">
    <location>
        <begin position="58"/>
        <end position="318"/>
    </location>
</feature>
<dbReference type="PANTHER" id="PTHR48041">
    <property type="entry name" value="ABC TRANSPORTER G FAMILY MEMBER 28"/>
    <property type="match status" value="1"/>
</dbReference>
<dbReference type="GO" id="GO:0016887">
    <property type="term" value="F:ATP hydrolysis activity"/>
    <property type="evidence" value="ECO:0007669"/>
    <property type="project" value="InterPro"/>
</dbReference>
<dbReference type="InterPro" id="IPR013525">
    <property type="entry name" value="ABC2_TM"/>
</dbReference>
<accession>A0A8K0MN18</accession>
<evidence type="ECO:0000256" key="7">
    <source>
        <dbReference type="ARBA" id="ARBA00023136"/>
    </source>
</evidence>
<dbReference type="InterPro" id="IPR017871">
    <property type="entry name" value="ABC_transporter-like_CS"/>
</dbReference>
<dbReference type="EMBL" id="VOIH02000002">
    <property type="protein sequence ID" value="KAF3452301.1"/>
    <property type="molecule type" value="Genomic_DNA"/>
</dbReference>
<keyword evidence="5" id="KW-0067">ATP-binding</keyword>
<dbReference type="FunFam" id="3.40.50.300:FF:001409">
    <property type="entry name" value="ABC transporter G family member 23"/>
    <property type="match status" value="1"/>
</dbReference>
<reference evidence="10" key="1">
    <citation type="submission" date="2020-03" db="EMBL/GenBank/DDBJ databases">
        <title>A high-quality chromosome-level genome assembly of a woody plant with both climbing and erect habits, Rhamnella rubrinervis.</title>
        <authorList>
            <person name="Lu Z."/>
            <person name="Yang Y."/>
            <person name="Zhu X."/>
            <person name="Sun Y."/>
        </authorList>
    </citation>
    <scope>NUCLEOTIDE SEQUENCE</scope>
    <source>
        <strain evidence="10">BYM</strain>
        <tissue evidence="10">Leaf</tissue>
    </source>
</reference>
<keyword evidence="7 8" id="KW-0472">Membrane</keyword>
<dbReference type="PROSITE" id="PS50893">
    <property type="entry name" value="ABC_TRANSPORTER_2"/>
    <property type="match status" value="1"/>
</dbReference>
<dbReference type="AlphaFoldDB" id="A0A8K0MN18"/>
<keyword evidence="3 8" id="KW-0812">Transmembrane</keyword>
<dbReference type="PROSITE" id="PS00211">
    <property type="entry name" value="ABC_TRANSPORTER_1"/>
    <property type="match status" value="1"/>
</dbReference>
<dbReference type="GO" id="GO:0140359">
    <property type="term" value="F:ABC-type transporter activity"/>
    <property type="evidence" value="ECO:0007669"/>
    <property type="project" value="InterPro"/>
</dbReference>
<evidence type="ECO:0000256" key="5">
    <source>
        <dbReference type="ARBA" id="ARBA00022840"/>
    </source>
</evidence>
<feature type="transmembrane region" description="Helical" evidence="8">
    <location>
        <begin position="627"/>
        <end position="648"/>
    </location>
</feature>
<dbReference type="InterPro" id="IPR003593">
    <property type="entry name" value="AAA+_ATPase"/>
</dbReference>
<feature type="transmembrane region" description="Helical" evidence="8">
    <location>
        <begin position="541"/>
        <end position="563"/>
    </location>
</feature>
<evidence type="ECO:0000256" key="6">
    <source>
        <dbReference type="ARBA" id="ARBA00022989"/>
    </source>
</evidence>
<gene>
    <name evidence="10" type="ORF">FNV43_RR02734</name>
</gene>
<evidence type="ECO:0000256" key="3">
    <source>
        <dbReference type="ARBA" id="ARBA00022692"/>
    </source>
</evidence>
<dbReference type="Gene3D" id="3.40.50.300">
    <property type="entry name" value="P-loop containing nucleotide triphosphate hydrolases"/>
    <property type="match status" value="1"/>
</dbReference>
<dbReference type="GO" id="GO:0005524">
    <property type="term" value="F:ATP binding"/>
    <property type="evidence" value="ECO:0007669"/>
    <property type="project" value="UniProtKB-KW"/>
</dbReference>
<dbReference type="SUPFAM" id="SSF52540">
    <property type="entry name" value="P-loop containing nucleoside triphosphate hydrolases"/>
    <property type="match status" value="1"/>
</dbReference>
<dbReference type="InterPro" id="IPR003439">
    <property type="entry name" value="ABC_transporter-like_ATP-bd"/>
</dbReference>
<feature type="transmembrane region" description="Helical" evidence="8">
    <location>
        <begin position="434"/>
        <end position="457"/>
    </location>
</feature>
<dbReference type="InterPro" id="IPR050352">
    <property type="entry name" value="ABCG_transporters"/>
</dbReference>
<evidence type="ECO:0000256" key="4">
    <source>
        <dbReference type="ARBA" id="ARBA00022741"/>
    </source>
</evidence>
<dbReference type="GO" id="GO:0016020">
    <property type="term" value="C:membrane"/>
    <property type="evidence" value="ECO:0007669"/>
    <property type="project" value="UniProtKB-SubCell"/>
</dbReference>
<dbReference type="PANTHER" id="PTHR48041:SF51">
    <property type="entry name" value="ABC TRANSPORTER G FAMILY MEMBER 23"/>
    <property type="match status" value="1"/>
</dbReference>
<feature type="transmembrane region" description="Helical" evidence="8">
    <location>
        <begin position="510"/>
        <end position="534"/>
    </location>
</feature>
<name>A0A8K0MN18_9ROSA</name>
<keyword evidence="2" id="KW-0813">Transport</keyword>
<evidence type="ECO:0000256" key="2">
    <source>
        <dbReference type="ARBA" id="ARBA00022448"/>
    </source>
</evidence>
<evidence type="ECO:0000256" key="8">
    <source>
        <dbReference type="SAM" id="Phobius"/>
    </source>
</evidence>